<sequence length="151" mass="16817">MSRIEEEKRLACPACQWVCYENPLPSSAALVRNDKGEVLLVKRGHEPGKGKWALPSGFIEIDETPEKACLRELREETGLKGEIVRLVGVYSQKSMLYRNVLIIGYEVQARGNLSPGSDSLEAEFFPLGNLPDIPFSSHRKMLDDGVKKADS</sequence>
<dbReference type="InterPro" id="IPR015797">
    <property type="entry name" value="NUDIX_hydrolase-like_dom_sf"/>
</dbReference>
<dbReference type="PANTHER" id="PTHR43222">
    <property type="entry name" value="NUDIX HYDROLASE 23"/>
    <property type="match status" value="1"/>
</dbReference>
<dbReference type="EMBL" id="LAZR01001470">
    <property type="protein sequence ID" value="KKN44092.1"/>
    <property type="molecule type" value="Genomic_DNA"/>
</dbReference>
<gene>
    <name evidence="5" type="ORF">LCGC14_0696510</name>
</gene>
<dbReference type="CDD" id="cd18873">
    <property type="entry name" value="NUDIX_NadM_like"/>
    <property type="match status" value="1"/>
</dbReference>
<dbReference type="InterPro" id="IPR000086">
    <property type="entry name" value="NUDIX_hydrolase_dom"/>
</dbReference>
<reference evidence="5" key="1">
    <citation type="journal article" date="2015" name="Nature">
        <title>Complex archaea that bridge the gap between prokaryotes and eukaryotes.</title>
        <authorList>
            <person name="Spang A."/>
            <person name="Saw J.H."/>
            <person name="Jorgensen S.L."/>
            <person name="Zaremba-Niedzwiedzka K."/>
            <person name="Martijn J."/>
            <person name="Lind A.E."/>
            <person name="van Eijk R."/>
            <person name="Schleper C."/>
            <person name="Guy L."/>
            <person name="Ettema T.J."/>
        </authorList>
    </citation>
    <scope>NUCLEOTIDE SEQUENCE</scope>
</reference>
<protein>
    <recommendedName>
        <fullName evidence="4">Nudix hydrolase domain-containing protein</fullName>
    </recommendedName>
</protein>
<dbReference type="Gene3D" id="3.90.79.10">
    <property type="entry name" value="Nucleoside Triphosphate Pyrophosphohydrolase"/>
    <property type="match status" value="1"/>
</dbReference>
<comment type="cofactor">
    <cofactor evidence="1">
        <name>Mg(2+)</name>
        <dbReference type="ChEBI" id="CHEBI:18420"/>
    </cofactor>
</comment>
<keyword evidence="3" id="KW-0460">Magnesium</keyword>
<dbReference type="PROSITE" id="PS00893">
    <property type="entry name" value="NUDIX_BOX"/>
    <property type="match status" value="1"/>
</dbReference>
<keyword evidence="2" id="KW-0378">Hydrolase</keyword>
<evidence type="ECO:0000313" key="5">
    <source>
        <dbReference type="EMBL" id="KKN44092.1"/>
    </source>
</evidence>
<evidence type="ECO:0000259" key="4">
    <source>
        <dbReference type="PROSITE" id="PS51462"/>
    </source>
</evidence>
<evidence type="ECO:0000256" key="3">
    <source>
        <dbReference type="ARBA" id="ARBA00022842"/>
    </source>
</evidence>
<organism evidence="5">
    <name type="scientific">marine sediment metagenome</name>
    <dbReference type="NCBI Taxonomy" id="412755"/>
    <lineage>
        <taxon>unclassified sequences</taxon>
        <taxon>metagenomes</taxon>
        <taxon>ecological metagenomes</taxon>
    </lineage>
</organism>
<dbReference type="GO" id="GO:0016787">
    <property type="term" value="F:hydrolase activity"/>
    <property type="evidence" value="ECO:0007669"/>
    <property type="project" value="UniProtKB-KW"/>
</dbReference>
<proteinExistence type="predicted"/>
<dbReference type="PRINTS" id="PR00502">
    <property type="entry name" value="NUDIXFAMILY"/>
</dbReference>
<evidence type="ECO:0000256" key="1">
    <source>
        <dbReference type="ARBA" id="ARBA00001946"/>
    </source>
</evidence>
<name>A0A0F9R4A6_9ZZZZ</name>
<comment type="caution">
    <text evidence="5">The sequence shown here is derived from an EMBL/GenBank/DDBJ whole genome shotgun (WGS) entry which is preliminary data.</text>
</comment>
<feature type="domain" description="Nudix hydrolase" evidence="4">
    <location>
        <begin position="21"/>
        <end position="148"/>
    </location>
</feature>
<dbReference type="InterPro" id="IPR020084">
    <property type="entry name" value="NUDIX_hydrolase_CS"/>
</dbReference>
<dbReference type="AlphaFoldDB" id="A0A0F9R4A6"/>
<dbReference type="PROSITE" id="PS51462">
    <property type="entry name" value="NUDIX"/>
    <property type="match status" value="1"/>
</dbReference>
<dbReference type="InterPro" id="IPR020476">
    <property type="entry name" value="Nudix_hydrolase"/>
</dbReference>
<accession>A0A0F9R4A6</accession>
<dbReference type="SUPFAM" id="SSF55811">
    <property type="entry name" value="Nudix"/>
    <property type="match status" value="1"/>
</dbReference>
<dbReference type="PANTHER" id="PTHR43222:SF2">
    <property type="entry name" value="NUDIX HYDROLASE 23, CHLOROPLASTIC"/>
    <property type="match status" value="1"/>
</dbReference>
<evidence type="ECO:0000256" key="2">
    <source>
        <dbReference type="ARBA" id="ARBA00022801"/>
    </source>
</evidence>
<dbReference type="Pfam" id="PF00293">
    <property type="entry name" value="NUDIX"/>
    <property type="match status" value="1"/>
</dbReference>